<protein>
    <submittedName>
        <fullName evidence="6">T9SS type A sorting domain-containing protein</fullName>
    </submittedName>
</protein>
<dbReference type="Gene3D" id="2.130.10.10">
    <property type="entry name" value="YVTN repeat-like/Quinoprotein amine dehydrogenase"/>
    <property type="match status" value="5"/>
</dbReference>
<dbReference type="InterPro" id="IPR013320">
    <property type="entry name" value="ConA-like_dom_sf"/>
</dbReference>
<dbReference type="EMBL" id="JBHSAT010000004">
    <property type="protein sequence ID" value="MFC3876812.1"/>
    <property type="molecule type" value="Genomic_DNA"/>
</dbReference>
<dbReference type="PROSITE" id="PS00018">
    <property type="entry name" value="EF_HAND_1"/>
    <property type="match status" value="1"/>
</dbReference>
<feature type="signal peptide" evidence="4">
    <location>
        <begin position="1"/>
        <end position="26"/>
    </location>
</feature>
<gene>
    <name evidence="6" type="ORF">ACFOSX_06160</name>
</gene>
<dbReference type="Gene3D" id="2.60.120.200">
    <property type="match status" value="1"/>
</dbReference>
<keyword evidence="1 4" id="KW-0732">Signal</keyword>
<comment type="caution">
    <text evidence="6">The sequence shown here is derived from an EMBL/GenBank/DDBJ whole genome shotgun (WGS) entry which is preliminary data.</text>
</comment>
<dbReference type="InterPro" id="IPR026444">
    <property type="entry name" value="Secre_tail"/>
</dbReference>
<dbReference type="CDD" id="cd06263">
    <property type="entry name" value="MAM"/>
    <property type="match status" value="1"/>
</dbReference>
<dbReference type="Pfam" id="PF00629">
    <property type="entry name" value="MAM"/>
    <property type="match status" value="1"/>
</dbReference>
<keyword evidence="2" id="KW-0677">Repeat</keyword>
<dbReference type="RefSeq" id="WP_386098069.1">
    <property type="nucleotide sequence ID" value="NZ_JBHSAT010000004.1"/>
</dbReference>
<feature type="region of interest" description="Disordered" evidence="3">
    <location>
        <begin position="521"/>
        <end position="540"/>
    </location>
</feature>
<evidence type="ECO:0000256" key="4">
    <source>
        <dbReference type="SAM" id="SignalP"/>
    </source>
</evidence>
<dbReference type="InterPro" id="IPR015943">
    <property type="entry name" value="WD40/YVTN_repeat-like_dom_sf"/>
</dbReference>
<evidence type="ECO:0000256" key="3">
    <source>
        <dbReference type="SAM" id="MobiDB-lite"/>
    </source>
</evidence>
<dbReference type="Pfam" id="PF15902">
    <property type="entry name" value="Sortilin-Vps10"/>
    <property type="match status" value="2"/>
</dbReference>
<keyword evidence="7" id="KW-1185">Reference proteome</keyword>
<dbReference type="PANTHER" id="PTHR43739:SF5">
    <property type="entry name" value="EXO-ALPHA-SIALIDASE"/>
    <property type="match status" value="1"/>
</dbReference>
<dbReference type="PANTHER" id="PTHR43739">
    <property type="entry name" value="XYLOGLUCANASE (EUROFUNG)"/>
    <property type="match status" value="1"/>
</dbReference>
<evidence type="ECO:0000313" key="7">
    <source>
        <dbReference type="Proteomes" id="UP001595812"/>
    </source>
</evidence>
<name>A0ABV8AFF0_9FLAO</name>
<dbReference type="InterPro" id="IPR000998">
    <property type="entry name" value="MAM_dom"/>
</dbReference>
<evidence type="ECO:0000256" key="1">
    <source>
        <dbReference type="ARBA" id="ARBA00022729"/>
    </source>
</evidence>
<evidence type="ECO:0000259" key="5">
    <source>
        <dbReference type="PROSITE" id="PS50060"/>
    </source>
</evidence>
<dbReference type="InterPro" id="IPR028974">
    <property type="entry name" value="TSP_type-3_rpt"/>
</dbReference>
<dbReference type="Pfam" id="PF18962">
    <property type="entry name" value="Por_Secre_tail"/>
    <property type="match status" value="1"/>
</dbReference>
<feature type="chain" id="PRO_5045848912" evidence="4">
    <location>
        <begin position="27"/>
        <end position="1756"/>
    </location>
</feature>
<dbReference type="NCBIfam" id="TIGR04183">
    <property type="entry name" value="Por_Secre_tail"/>
    <property type="match status" value="1"/>
</dbReference>
<accession>A0ABV8AFF0</accession>
<dbReference type="SUPFAM" id="SSF49899">
    <property type="entry name" value="Concanavalin A-like lectins/glucanases"/>
    <property type="match status" value="1"/>
</dbReference>
<dbReference type="Gene3D" id="4.10.1080.10">
    <property type="entry name" value="TSP type-3 repeat"/>
    <property type="match status" value="2"/>
</dbReference>
<dbReference type="Proteomes" id="UP001595812">
    <property type="component" value="Unassembled WGS sequence"/>
</dbReference>
<feature type="domain" description="MAM" evidence="5">
    <location>
        <begin position="828"/>
        <end position="988"/>
    </location>
</feature>
<reference evidence="7" key="1">
    <citation type="journal article" date="2019" name="Int. J. Syst. Evol. Microbiol.">
        <title>The Global Catalogue of Microorganisms (GCM) 10K type strain sequencing project: providing services to taxonomists for standard genome sequencing and annotation.</title>
        <authorList>
            <consortium name="The Broad Institute Genomics Platform"/>
            <consortium name="The Broad Institute Genome Sequencing Center for Infectious Disease"/>
            <person name="Wu L."/>
            <person name="Ma J."/>
        </authorList>
    </citation>
    <scope>NUCLEOTIDE SEQUENCE [LARGE SCALE GENOMIC DNA]</scope>
    <source>
        <strain evidence="7">CECT 8979</strain>
    </source>
</reference>
<dbReference type="SUPFAM" id="SSF110296">
    <property type="entry name" value="Oligoxyloglucan reducing end-specific cellobiohydrolase"/>
    <property type="match status" value="3"/>
</dbReference>
<dbReference type="CDD" id="cd15482">
    <property type="entry name" value="Sialidase_non-viral"/>
    <property type="match status" value="1"/>
</dbReference>
<dbReference type="SUPFAM" id="SSF103647">
    <property type="entry name" value="TSP type-3 repeat"/>
    <property type="match status" value="2"/>
</dbReference>
<dbReference type="InterPro" id="IPR031778">
    <property type="entry name" value="Sortilin_N"/>
</dbReference>
<dbReference type="InterPro" id="IPR052025">
    <property type="entry name" value="Xyloglucanase_GH74"/>
</dbReference>
<organism evidence="6 7">
    <name type="scientific">Winogradskyella maritima</name>
    <dbReference type="NCBI Taxonomy" id="1517766"/>
    <lineage>
        <taxon>Bacteria</taxon>
        <taxon>Pseudomonadati</taxon>
        <taxon>Bacteroidota</taxon>
        <taxon>Flavobacteriia</taxon>
        <taxon>Flavobacteriales</taxon>
        <taxon>Flavobacteriaceae</taxon>
        <taxon>Winogradskyella</taxon>
    </lineage>
</organism>
<evidence type="ECO:0000256" key="2">
    <source>
        <dbReference type="ARBA" id="ARBA00022737"/>
    </source>
</evidence>
<dbReference type="PROSITE" id="PS50060">
    <property type="entry name" value="MAM_2"/>
    <property type="match status" value="1"/>
</dbReference>
<dbReference type="InterPro" id="IPR018247">
    <property type="entry name" value="EF_Hand_1_Ca_BS"/>
</dbReference>
<evidence type="ECO:0000313" key="6">
    <source>
        <dbReference type="EMBL" id="MFC3876812.1"/>
    </source>
</evidence>
<sequence length="1756" mass="185500">MKINFKALGCYAILFTFCAMSLSVNAQLHEKLQREGNLTFKQIVNQSEQHFDRTGRGKGVGYKQFQRWQYWASRNLDTSGKVRNTRDALQAYAKFSEQNSSLERAFDIDYVELGPLTSQYTSTWSSGLGRVSAIGLDPNNDNHIIVGSPTGGIWKTTNLGGSWTPLFDDQANIDVYALEISHANPNHYLGGLNGGMVRSTDGGANWSAVTGVDNSDLYNTIRTHPTDANIVFAVGQYRGKVFKSTNGGASFSLQIDITNDFFDLEFHPTNPNIIYVSGEDRIYKSTDGGTNFTQITTGPWNGSGNVIMIAVTPDAPNNLYALEEQGGGFNALYLSQDAGATWSTQDSYDGTNNIMGYDQTVQSGQAPRDMDIIVSPVDANIVHVAGVETWKSTNLGQSWVQTTRWNAPGASDFIHADIDLLIYDGNRIVAGTDGGIYYSTDDATSWTDISAGLAIRQFYRIGASQTDADRVSGGSQDNGTGTLVNGVWRDWLGADGMETFIDYSNADIIYATTQRGSLQKSTDGGISRASISQPSADNGNWVTPFEQDPNVASTIYTAKDQIYKSTNSGTSWSPISNFPSGLVDEMKISPANSNYIYASIGTTFYTTTDGGSSWSSTSIPAGSRINYITVHPTNASRVAIAISGSSSKIFESTNAGSNWTNITGNIPSAVTIECVLYDKASDGGFYAGGNPGVYYSASAGNANYSDVSRNLPRVRVTELEIRNDVLYVGTYGRGLWKYEFQCSPNEVGQPCDDFDECTENDVYDENCGCAGTPVGDSDNDGVCDLVDQCAGFDDTIDFDMDGIPDSCDTSIDCSSCISSISTFPHVEDFENGLGDICQFSSDDIDWTVLSGPTPSTGVGPSIAHSGSNYFYIESSDPNYPTKVAIFKGACYDTAGASSVSINFWYHMFGLNVNEIKLDVSSDGGSTYSTVWSASGNQGDQWLNANVDLSTYASGQLTYAFTATTGSDWQSDIAVDLITVDAVSGACSNNGGDADGDGICADLDCDDSDPNIGGEGSSCDDGDDCTENDVFDADCNCAGTVITADSDNDGVLDCVDQEINSPCPQDVDANGVSNDDDNDGIPNCNDSCDDRIDTDNDGTPDCLDNCPNDGNKTEPGNCGCGIADVDTDNDGVLDCNDQELNSPCPLDVDANGVSNDDDNDGIPNCNDDCDNNLDTDGDGILDCVDQEINSPCPQDIDANGVSNDDDNDGIPNCNDSCDNSIDTDGDGVADCLDNCPSDPNKTEPGDCGCGVSDVDTDGDGVLDCDDQEINSPCPQDVDANGISNDLDGDGVCDADDICPAGDDNIDSDGDGIPDACDSNCIPTTSSFSVGQLTHSGSGSGTTTLSLTGGTHTDASFSITEINSRLGGKPANRFDERVVVTYVDGNGSTQTYGTYVGSSTSSVNVSIAGEVQSISIALSDAFDGNSSTTMRITLGSVSSCVALNCTDSDGDGVCDADDICDGFDDNLIGTSCDDGDACTENDVYTTDCNCAGTYVDSDGDGVCDADDICPAGDDTIDLDGNGIPDACDSGDCTSETGNFSSGTLLHSGNGSSTTSFNFSALSTDVSFTVSGLGSKINGNKSSRYIDNVSISYIDANGNTQSYGNFSGTNQSTINVSISQDISSVTVTLSDGFDGNSPSISVNLSSIDYCTQSTGEASPSDYAKEYAILEDASNDIKDMRLFPNPANNVINVRFSAKANTNYNVMVKSILGRGIHNQLVKGSGQVEALSIDSSNWPTGIYFVVVSASNETSLRKVIIQR</sequence>
<dbReference type="SMART" id="SM00137">
    <property type="entry name" value="MAM"/>
    <property type="match status" value="1"/>
</dbReference>
<proteinExistence type="predicted"/>